<evidence type="ECO:0000313" key="2">
    <source>
        <dbReference type="EMBL" id="SNZ05816.1"/>
    </source>
</evidence>
<dbReference type="Proteomes" id="UP000219439">
    <property type="component" value="Unassembled WGS sequence"/>
</dbReference>
<name>A0A285ND16_9HYPH</name>
<accession>A0A285ND16</accession>
<gene>
    <name evidence="2" type="ORF">SAMN06265368_0213</name>
</gene>
<dbReference type="InterPro" id="IPR018961">
    <property type="entry name" value="DnaJ_homolog_subfam-C_membr-28"/>
</dbReference>
<dbReference type="Pfam" id="PF09350">
    <property type="entry name" value="DJC28_CD"/>
    <property type="match status" value="1"/>
</dbReference>
<protein>
    <recommendedName>
        <fullName evidence="1">DnaJ homologue subfamily C member 28 conserved domain-containing protein</fullName>
    </recommendedName>
</protein>
<dbReference type="AlphaFoldDB" id="A0A285ND16"/>
<organism evidence="2 3">
    <name type="scientific">Cohaesibacter gelatinilyticus</name>
    <dbReference type="NCBI Taxonomy" id="372072"/>
    <lineage>
        <taxon>Bacteria</taxon>
        <taxon>Pseudomonadati</taxon>
        <taxon>Pseudomonadota</taxon>
        <taxon>Alphaproteobacteria</taxon>
        <taxon>Hyphomicrobiales</taxon>
        <taxon>Cohaesibacteraceae</taxon>
    </lineage>
</organism>
<reference evidence="2 3" key="1">
    <citation type="submission" date="2017-09" db="EMBL/GenBank/DDBJ databases">
        <authorList>
            <person name="Ehlers B."/>
            <person name="Leendertz F.H."/>
        </authorList>
    </citation>
    <scope>NUCLEOTIDE SEQUENCE [LARGE SCALE GENOMIC DNA]</scope>
    <source>
        <strain evidence="2 3">DSM 18289</strain>
    </source>
</reference>
<dbReference type="RefSeq" id="WP_097151563.1">
    <property type="nucleotide sequence ID" value="NZ_OBEL01000001.1"/>
</dbReference>
<dbReference type="OrthoDB" id="9798476at2"/>
<sequence>MAHPLDHLIQKRVEEAIEQGDFDRLSCSGKPLADLDQPFEDCLARVAREQGGKPAFVLQNGKMQALIQRMGEVTDPLVRKALEQQIADLRTWMALEKEHER</sequence>
<evidence type="ECO:0000313" key="3">
    <source>
        <dbReference type="Proteomes" id="UP000219439"/>
    </source>
</evidence>
<proteinExistence type="predicted"/>
<evidence type="ECO:0000259" key="1">
    <source>
        <dbReference type="Pfam" id="PF09350"/>
    </source>
</evidence>
<feature type="domain" description="DnaJ homologue subfamily C member 28 conserved" evidence="1">
    <location>
        <begin position="9"/>
        <end position="49"/>
    </location>
</feature>
<keyword evidence="3" id="KW-1185">Reference proteome</keyword>
<dbReference type="EMBL" id="OBEL01000001">
    <property type="protein sequence ID" value="SNZ05816.1"/>
    <property type="molecule type" value="Genomic_DNA"/>
</dbReference>